<dbReference type="PANTHER" id="PTHR46784:SF1">
    <property type="entry name" value="KILLER CELL LECTIN-LIKE RECEPTOR SUBFAMILY B MEMBER 1"/>
    <property type="match status" value="1"/>
</dbReference>
<feature type="domain" description="C-type lectin" evidence="3">
    <location>
        <begin position="143"/>
        <end position="266"/>
    </location>
</feature>
<evidence type="ECO:0000313" key="5">
    <source>
        <dbReference type="Proteomes" id="UP000735302"/>
    </source>
</evidence>
<dbReference type="SUPFAM" id="SSF56436">
    <property type="entry name" value="C-type lectin-like"/>
    <property type="match status" value="4"/>
</dbReference>
<dbReference type="InterPro" id="IPR016187">
    <property type="entry name" value="CTDL_fold"/>
</dbReference>
<feature type="domain" description="C-type lectin" evidence="3">
    <location>
        <begin position="292"/>
        <end position="406"/>
    </location>
</feature>
<dbReference type="GO" id="GO:0009986">
    <property type="term" value="C:cell surface"/>
    <property type="evidence" value="ECO:0007669"/>
    <property type="project" value="TreeGrafter"/>
</dbReference>
<dbReference type="Pfam" id="PF00059">
    <property type="entry name" value="Lectin_C"/>
    <property type="match status" value="4"/>
</dbReference>
<comment type="caution">
    <text evidence="4">The sequence shown here is derived from an EMBL/GenBank/DDBJ whole genome shotgun (WGS) entry which is preliminary data.</text>
</comment>
<keyword evidence="1" id="KW-0472">Membrane</keyword>
<dbReference type="PROSITE" id="PS50041">
    <property type="entry name" value="C_TYPE_LECTIN_2"/>
    <property type="match status" value="4"/>
</dbReference>
<feature type="domain" description="C-type lectin" evidence="3">
    <location>
        <begin position="438"/>
        <end position="520"/>
    </location>
</feature>
<dbReference type="Proteomes" id="UP000735302">
    <property type="component" value="Unassembled WGS sequence"/>
</dbReference>
<dbReference type="SMART" id="SM00034">
    <property type="entry name" value="CLECT"/>
    <property type="match status" value="4"/>
</dbReference>
<evidence type="ECO:0000256" key="2">
    <source>
        <dbReference type="ARBA" id="ARBA00023157"/>
    </source>
</evidence>
<sequence>NADCPVGWTLFEEARTCYKRTTGTLQFDQAIQDCKSLGSTLVVINDDSEWDFVYNFATKGYMYPTPFWIGIEDKGDSNGFKGIDGQPISFTVPWADDKEPDVSNSRKCGAVYGKTVESQNCLNYYRYVCERKEESCPHGWYPIAGDCMRIYTDRKSWDDAKDACANIGSELLIIPSEDHAKAFQEYMNELQEDSKSPTFWIGAEGNPSNTGLKWIDGQDVVDYQSLSVTENLMMNQNRLCAYIDAADARFVQAISSCVLEKDYACFAPGGVDLLGEITTISPFVCTDGFNVVGDSCFWISNYDADWDTAKADCEAKQGNLFQAGTDEGLTDLSDILQNQADYYWVGAHRVKNSNGFQWLDGTVVPISSMWQTTSTRDVDCIYTYIFFDELALQNGACSEVRRFICQKTQDFSATKLKPTKAPAPGSGNCGDGWEERPETDTCYAFRDDMAYYYYEASQTCKTLGGTMVSINNLDEENYLSDRIEYFSALKFWIGLKPLHGVAGWTWEDGSSNCHFNWKSGIKQLSIKASFTRR</sequence>
<protein>
    <submittedName>
        <fullName evidence="4">Macrophage mannose receptor 1</fullName>
    </submittedName>
</protein>
<reference evidence="4 5" key="1">
    <citation type="journal article" date="2021" name="Elife">
        <title>Chloroplast acquisition without the gene transfer in kleptoplastic sea slugs, Plakobranchus ocellatus.</title>
        <authorList>
            <person name="Maeda T."/>
            <person name="Takahashi S."/>
            <person name="Yoshida T."/>
            <person name="Shimamura S."/>
            <person name="Takaki Y."/>
            <person name="Nagai Y."/>
            <person name="Toyoda A."/>
            <person name="Suzuki Y."/>
            <person name="Arimoto A."/>
            <person name="Ishii H."/>
            <person name="Satoh N."/>
            <person name="Nishiyama T."/>
            <person name="Hasebe M."/>
            <person name="Maruyama T."/>
            <person name="Minagawa J."/>
            <person name="Obokata J."/>
            <person name="Shigenobu S."/>
        </authorList>
    </citation>
    <scope>NUCLEOTIDE SEQUENCE [LARGE SCALE GENOMIC DNA]</scope>
</reference>
<keyword evidence="1" id="KW-0812">Transmembrane</keyword>
<dbReference type="InterPro" id="IPR016186">
    <property type="entry name" value="C-type_lectin-like/link_sf"/>
</dbReference>
<name>A0AAV4C0D3_9GAST</name>
<dbReference type="GO" id="GO:0005886">
    <property type="term" value="C:plasma membrane"/>
    <property type="evidence" value="ECO:0007669"/>
    <property type="project" value="TreeGrafter"/>
</dbReference>
<keyword evidence="4" id="KW-0675">Receptor</keyword>
<keyword evidence="1" id="KW-1133">Transmembrane helix</keyword>
<dbReference type="AlphaFoldDB" id="A0AAV4C0D3"/>
<feature type="domain" description="C-type lectin" evidence="3">
    <location>
        <begin position="13"/>
        <end position="130"/>
    </location>
</feature>
<dbReference type="EMBL" id="BLXT01005595">
    <property type="protein sequence ID" value="GFO24149.1"/>
    <property type="molecule type" value="Genomic_DNA"/>
</dbReference>
<keyword evidence="5" id="KW-1185">Reference proteome</keyword>
<dbReference type="GO" id="GO:0038023">
    <property type="term" value="F:signaling receptor activity"/>
    <property type="evidence" value="ECO:0007669"/>
    <property type="project" value="TreeGrafter"/>
</dbReference>
<dbReference type="InterPro" id="IPR051527">
    <property type="entry name" value="KLR_subfamily_B"/>
</dbReference>
<dbReference type="Gene3D" id="3.10.100.10">
    <property type="entry name" value="Mannose-Binding Protein A, subunit A"/>
    <property type="match status" value="4"/>
</dbReference>
<dbReference type="PANTHER" id="PTHR46784">
    <property type="entry name" value="KILLER CELL LECTIN-LIKE RECEPTOR SUBFAMILY B MEMBER 1"/>
    <property type="match status" value="1"/>
</dbReference>
<dbReference type="CDD" id="cd00037">
    <property type="entry name" value="CLECT"/>
    <property type="match status" value="4"/>
</dbReference>
<feature type="non-terminal residue" evidence="4">
    <location>
        <position position="1"/>
    </location>
</feature>
<evidence type="ECO:0000259" key="3">
    <source>
        <dbReference type="PROSITE" id="PS50041"/>
    </source>
</evidence>
<evidence type="ECO:0000256" key="1">
    <source>
        <dbReference type="ARBA" id="ARBA00022989"/>
    </source>
</evidence>
<dbReference type="InterPro" id="IPR001304">
    <property type="entry name" value="C-type_lectin-like"/>
</dbReference>
<organism evidence="4 5">
    <name type="scientific">Plakobranchus ocellatus</name>
    <dbReference type="NCBI Taxonomy" id="259542"/>
    <lineage>
        <taxon>Eukaryota</taxon>
        <taxon>Metazoa</taxon>
        <taxon>Spiralia</taxon>
        <taxon>Lophotrochozoa</taxon>
        <taxon>Mollusca</taxon>
        <taxon>Gastropoda</taxon>
        <taxon>Heterobranchia</taxon>
        <taxon>Euthyneura</taxon>
        <taxon>Panpulmonata</taxon>
        <taxon>Sacoglossa</taxon>
        <taxon>Placobranchoidea</taxon>
        <taxon>Plakobranchidae</taxon>
        <taxon>Plakobranchus</taxon>
    </lineage>
</organism>
<evidence type="ECO:0000313" key="4">
    <source>
        <dbReference type="EMBL" id="GFO24149.1"/>
    </source>
</evidence>
<accession>A0AAV4C0D3</accession>
<gene>
    <name evidence="4" type="ORF">PoB_005065400</name>
</gene>
<keyword evidence="2" id="KW-1015">Disulfide bond</keyword>
<proteinExistence type="predicted"/>